<reference evidence="1 2" key="1">
    <citation type="submission" date="2018-08" db="EMBL/GenBank/DDBJ databases">
        <title>Linezolid Resistance in Mycobacterium abscessus: MIC Distribution and Comprehensive Investigation of Resistance Mechanisms.</title>
        <authorList>
            <person name="Ye M."/>
            <person name="Xu L."/>
            <person name="Zou Y."/>
            <person name="Li B."/>
            <person name="Guo Q."/>
            <person name="Zhang Y."/>
            <person name="Zhan M."/>
            <person name="Xu B."/>
            <person name="Yu F."/>
            <person name="Zhang Z."/>
            <person name="Chu H."/>
        </authorList>
    </citation>
    <scope>NUCLEOTIDE SEQUENCE [LARGE SCALE GENOMIC DNA]</scope>
    <source>
        <strain evidence="1 2">G143</strain>
    </source>
</reference>
<dbReference type="RefSeq" id="WP_100476008.1">
    <property type="nucleotide sequence ID" value="NZ_CP029076.1"/>
</dbReference>
<evidence type="ECO:0000313" key="2">
    <source>
        <dbReference type="Proteomes" id="UP000284557"/>
    </source>
</evidence>
<protein>
    <submittedName>
        <fullName evidence="1">Uncharacterized protein</fullName>
    </submittedName>
</protein>
<dbReference type="AlphaFoldDB" id="A0ABD7HGG6"/>
<dbReference type="Proteomes" id="UP000284557">
    <property type="component" value="Unassembled WGS sequence"/>
</dbReference>
<gene>
    <name evidence="1" type="ORF">D2E76_26585</name>
</gene>
<comment type="caution">
    <text evidence="1">The sequence shown here is derived from an EMBL/GenBank/DDBJ whole genome shotgun (WGS) entry which is preliminary data.</text>
</comment>
<sequence>MPTYVLHYAGLETPVEYSELKDVREALQTVTGNEAAIVVLRSGWTILVTAGMPSALQEIPDSPVQSVFPIGGVVHRLPPPIDTPSVIPGLVRI</sequence>
<evidence type="ECO:0000313" key="1">
    <source>
        <dbReference type="EMBL" id="RIT28772.1"/>
    </source>
</evidence>
<name>A0ABD7HGG6_9MYCO</name>
<organism evidence="1 2">
    <name type="scientific">Mycobacteroides abscessus</name>
    <dbReference type="NCBI Taxonomy" id="36809"/>
    <lineage>
        <taxon>Bacteria</taxon>
        <taxon>Bacillati</taxon>
        <taxon>Actinomycetota</taxon>
        <taxon>Actinomycetes</taxon>
        <taxon>Mycobacteriales</taxon>
        <taxon>Mycobacteriaceae</taxon>
        <taxon>Mycobacteroides</taxon>
    </lineage>
</organism>
<accession>A0ABD7HGG6</accession>
<dbReference type="EMBL" id="QXBN01000042">
    <property type="protein sequence ID" value="RIT28772.1"/>
    <property type="molecule type" value="Genomic_DNA"/>
</dbReference>
<proteinExistence type="predicted"/>